<protein>
    <recommendedName>
        <fullName evidence="3">Transmembrane protein</fullName>
    </recommendedName>
</protein>
<reference evidence="2" key="2">
    <citation type="submission" date="2020-07" db="EMBL/GenBank/DDBJ databases">
        <authorList>
            <person name="Vera ALvarez R."/>
            <person name="Arias-Moreno D.M."/>
            <person name="Jimenez-Jacinto V."/>
            <person name="Jimenez-Bremont J.F."/>
            <person name="Swaminathan K."/>
            <person name="Moose S.P."/>
            <person name="Guerrero-Gonzalez M.L."/>
            <person name="Marino-Ramirez L."/>
            <person name="Landsman D."/>
            <person name="Rodriguez-Kessler M."/>
            <person name="Delgado-Sanchez P."/>
        </authorList>
    </citation>
    <scope>NUCLEOTIDE SEQUENCE</scope>
    <source>
        <tissue evidence="2">Cladode</tissue>
    </source>
</reference>
<evidence type="ECO:0000256" key="1">
    <source>
        <dbReference type="SAM" id="Phobius"/>
    </source>
</evidence>
<keyword evidence="1" id="KW-1133">Transmembrane helix</keyword>
<feature type="transmembrane region" description="Helical" evidence="1">
    <location>
        <begin position="57"/>
        <end position="78"/>
    </location>
</feature>
<evidence type="ECO:0000313" key="2">
    <source>
        <dbReference type="EMBL" id="MBA4646087.1"/>
    </source>
</evidence>
<accession>A0A7C9DNK6</accession>
<organism evidence="2">
    <name type="scientific">Opuntia streptacantha</name>
    <name type="common">Prickly pear cactus</name>
    <name type="synonym">Opuntia cardona</name>
    <dbReference type="NCBI Taxonomy" id="393608"/>
    <lineage>
        <taxon>Eukaryota</taxon>
        <taxon>Viridiplantae</taxon>
        <taxon>Streptophyta</taxon>
        <taxon>Embryophyta</taxon>
        <taxon>Tracheophyta</taxon>
        <taxon>Spermatophyta</taxon>
        <taxon>Magnoliopsida</taxon>
        <taxon>eudicotyledons</taxon>
        <taxon>Gunneridae</taxon>
        <taxon>Pentapetalae</taxon>
        <taxon>Caryophyllales</taxon>
        <taxon>Cactineae</taxon>
        <taxon>Cactaceae</taxon>
        <taxon>Opuntioideae</taxon>
        <taxon>Opuntia</taxon>
    </lineage>
</organism>
<dbReference type="EMBL" id="GISG01144761">
    <property type="protein sequence ID" value="MBA4646087.1"/>
    <property type="molecule type" value="Transcribed_RNA"/>
</dbReference>
<reference evidence="2" key="1">
    <citation type="journal article" date="2013" name="J. Plant Res.">
        <title>Effect of fungi and light on seed germination of three Opuntia species from semiarid lands of central Mexico.</title>
        <authorList>
            <person name="Delgado-Sanchez P."/>
            <person name="Jimenez-Bremont J.F."/>
            <person name="Guerrero-Gonzalez Mde L."/>
            <person name="Flores J."/>
        </authorList>
    </citation>
    <scope>NUCLEOTIDE SEQUENCE</scope>
    <source>
        <tissue evidence="2">Cladode</tissue>
    </source>
</reference>
<name>A0A7C9DNK6_OPUST</name>
<evidence type="ECO:0008006" key="3">
    <source>
        <dbReference type="Google" id="ProtNLM"/>
    </source>
</evidence>
<feature type="transmembrane region" description="Helical" evidence="1">
    <location>
        <begin position="25"/>
        <end position="45"/>
    </location>
</feature>
<dbReference type="AlphaFoldDB" id="A0A7C9DNK6"/>
<keyword evidence="1" id="KW-0812">Transmembrane</keyword>
<feature type="transmembrane region" description="Helical" evidence="1">
    <location>
        <begin position="85"/>
        <end position="102"/>
    </location>
</feature>
<keyword evidence="1" id="KW-0472">Membrane</keyword>
<proteinExistence type="predicted"/>
<sequence length="111" mass="12562">MIVHQITAHVRRRGKRKTKRREKTSSFAVDSSSLCFLYTLPLFSAQKAPFFCLPNPLAGSQTRGGILVNFTIFFIFLVSSRSVNFAVMSVSAFFFSYFSLGFSEEEEGKKN</sequence>